<dbReference type="EMBL" id="JALPRK010000026">
    <property type="protein sequence ID" value="MCK8489602.1"/>
    <property type="molecule type" value="Genomic_DNA"/>
</dbReference>
<evidence type="ECO:0000313" key="2">
    <source>
        <dbReference type="Proteomes" id="UP001139534"/>
    </source>
</evidence>
<keyword evidence="2" id="KW-1185">Reference proteome</keyword>
<comment type="caution">
    <text evidence="1">The sequence shown here is derived from an EMBL/GenBank/DDBJ whole genome shotgun (WGS) entry which is preliminary data.</text>
</comment>
<reference evidence="1" key="1">
    <citation type="submission" date="2022-04" db="EMBL/GenBank/DDBJ databases">
        <authorList>
            <person name="Seo M.-J."/>
        </authorList>
    </citation>
    <scope>NUCLEOTIDE SEQUENCE</scope>
    <source>
        <strain evidence="1">MBLB2552</strain>
    </source>
</reference>
<dbReference type="InterPro" id="IPR051454">
    <property type="entry name" value="RNA/ubiquinone_mod_enzymes"/>
</dbReference>
<accession>A0A9X2BS78</accession>
<proteinExistence type="predicted"/>
<name>A0A9X2BS78_9BACL</name>
<dbReference type="RefSeq" id="WP_248553623.1">
    <property type="nucleotide sequence ID" value="NZ_JALPRK010000026.1"/>
</dbReference>
<dbReference type="Pfam" id="PF01136">
    <property type="entry name" value="Peptidase_U32"/>
    <property type="match status" value="2"/>
</dbReference>
<dbReference type="AlphaFoldDB" id="A0A9X2BS78"/>
<sequence>MARFFNGKEVELLAPTGTFEIFKQVIGENCDAVYFGGPSLNMRLMRKGFNFSLEEITEAVKIAHSLGKKVYVTVNNLLNEGELEEAQAYLRFLESAGPDAIIVQDFAVLSLILEMGLNIKVHSSVMMNVHNVEMVLALQEMGVTRVVTSREMDLMTTRYLQQATGMELEYFVHGDMCSVHGANCYFSSMVFGMSSNRGKCLKPCRWDYRVKKDGNVYPAEYPLAVKDMFMYEHIPELIHGGITSFKIEGRMRDASFVIMLVKAYGDAIDRYINDPVGFDRSRDTKLLYENRKRDFSTGYAFGRPGLSNINRRYEGTGKFYSTGKVFSTPTEERELGEKRVEAIREALVAVAHEKKGAARQNGVVAGVSVHVNNMAQAKAALEAGADHLYLSGDVFEPDRPFTKEDVKELAALKGNAKLYLSLPRMMTEQHFDLYEGLLFGERLPIDGLLVTNLGAIRKFAGKGYPVVGDFNLNVYNRLSADFYRGLGVGRLTASMELPLKDLAGLLAHAPGPLEAIVHGSPAIMYMEHDLYENAEVYQAIAEEDNHYVDNSILVLKTDKGENPVYRDVHGRNHLMMAKELCLMPVVKELLEAGLSVFRIEGATYKPEQLAEVVRTYKAALANPDAAREQFDRMTPVYAGYTLGALQFDGGSASGAAGAGEEASANEAAVDAAAGVQAEVAASRA</sequence>
<evidence type="ECO:0000313" key="1">
    <source>
        <dbReference type="EMBL" id="MCK8489602.1"/>
    </source>
</evidence>
<dbReference type="Proteomes" id="UP001139534">
    <property type="component" value="Unassembled WGS sequence"/>
</dbReference>
<dbReference type="PANTHER" id="PTHR30217:SF10">
    <property type="entry name" value="23S RRNA 5-HYDROXYCYTIDINE C2501 SYNTHASE"/>
    <property type="match status" value="1"/>
</dbReference>
<dbReference type="InterPro" id="IPR001539">
    <property type="entry name" value="Peptidase_U32"/>
</dbReference>
<dbReference type="PANTHER" id="PTHR30217">
    <property type="entry name" value="PEPTIDASE U32 FAMILY"/>
    <property type="match status" value="1"/>
</dbReference>
<organism evidence="1 2">
    <name type="scientific">Paenibacillus mellifer</name>
    <dbReference type="NCBI Taxonomy" id="2937794"/>
    <lineage>
        <taxon>Bacteria</taxon>
        <taxon>Bacillati</taxon>
        <taxon>Bacillota</taxon>
        <taxon>Bacilli</taxon>
        <taxon>Bacillales</taxon>
        <taxon>Paenibacillaceae</taxon>
        <taxon>Paenibacillus</taxon>
    </lineage>
</organism>
<protein>
    <submittedName>
        <fullName evidence="1">U32 family peptidase</fullName>
    </submittedName>
</protein>
<gene>
    <name evidence="1" type="ORF">M0651_20710</name>
</gene>